<dbReference type="AlphaFoldDB" id="A0A399QPL3"/>
<keyword evidence="2" id="KW-1133">Transmembrane helix</keyword>
<feature type="transmembrane region" description="Helical" evidence="2">
    <location>
        <begin position="72"/>
        <end position="91"/>
    </location>
</feature>
<feature type="domain" description="DUF305" evidence="3">
    <location>
        <begin position="99"/>
        <end position="156"/>
    </location>
</feature>
<evidence type="ECO:0000256" key="1">
    <source>
        <dbReference type="SAM" id="MobiDB-lite"/>
    </source>
</evidence>
<reference evidence="4 5" key="1">
    <citation type="submission" date="2018-08" db="EMBL/GenBank/DDBJ databases">
        <title>Henriciella mobilis sp. nov., isolated from seawater.</title>
        <authorList>
            <person name="Cheng H."/>
            <person name="Wu Y.-H."/>
            <person name="Xu X.-W."/>
            <person name="Guo L.-L."/>
        </authorList>
    </citation>
    <scope>NUCLEOTIDE SEQUENCE [LARGE SCALE GENOMIC DNA]</scope>
    <source>
        <strain evidence="4 5">CCUG66934</strain>
    </source>
</reference>
<evidence type="ECO:0000313" key="4">
    <source>
        <dbReference type="EMBL" id="RIJ20788.1"/>
    </source>
</evidence>
<feature type="transmembrane region" description="Helical" evidence="2">
    <location>
        <begin position="45"/>
        <end position="66"/>
    </location>
</feature>
<dbReference type="Pfam" id="PF03713">
    <property type="entry name" value="DUF305"/>
    <property type="match status" value="1"/>
</dbReference>
<dbReference type="Proteomes" id="UP000265431">
    <property type="component" value="Unassembled WGS sequence"/>
</dbReference>
<dbReference type="OrthoDB" id="517560at2"/>
<evidence type="ECO:0000259" key="3">
    <source>
        <dbReference type="Pfam" id="PF03713"/>
    </source>
</evidence>
<dbReference type="InterPro" id="IPR012347">
    <property type="entry name" value="Ferritin-like"/>
</dbReference>
<dbReference type="InterPro" id="IPR005183">
    <property type="entry name" value="DUF305_CopM-like"/>
</dbReference>
<feature type="transmembrane region" description="Helical" evidence="2">
    <location>
        <begin position="12"/>
        <end position="33"/>
    </location>
</feature>
<keyword evidence="5" id="KW-1185">Reference proteome</keyword>
<evidence type="ECO:0000313" key="5">
    <source>
        <dbReference type="Proteomes" id="UP000265431"/>
    </source>
</evidence>
<sequence length="189" mass="21464">MLKVDMKNSYWRFGAMIITSMIVMFGLMYLNTYAWEHVRWSETRFYMAFIMGAAMAVVMLSFMLNMYKDSRINISIFVGAAVVFVLALWLVRSQSTVEDRSYMKAMIPHHSIAIMTSERAGIDDVRVRELADEIITAQRREIKEMEWLISDIAENGPASTESEAESRPVPPFEGTLNPEDAAGASIAED</sequence>
<protein>
    <submittedName>
        <fullName evidence="4">DUF305 domain-containing protein</fullName>
    </submittedName>
</protein>
<gene>
    <name evidence="4" type="ORF">D1224_14315</name>
</gene>
<feature type="region of interest" description="Disordered" evidence="1">
    <location>
        <begin position="155"/>
        <end position="189"/>
    </location>
</feature>
<name>A0A399QPL3_9PROT</name>
<dbReference type="Gene3D" id="1.20.1260.10">
    <property type="match status" value="1"/>
</dbReference>
<comment type="caution">
    <text evidence="4">The sequence shown here is derived from an EMBL/GenBank/DDBJ whole genome shotgun (WGS) entry which is preliminary data.</text>
</comment>
<organism evidence="4 5">
    <name type="scientific">Henriciella barbarensis</name>
    <dbReference type="NCBI Taxonomy" id="86342"/>
    <lineage>
        <taxon>Bacteria</taxon>
        <taxon>Pseudomonadati</taxon>
        <taxon>Pseudomonadota</taxon>
        <taxon>Alphaproteobacteria</taxon>
        <taxon>Hyphomonadales</taxon>
        <taxon>Hyphomonadaceae</taxon>
        <taxon>Henriciella</taxon>
    </lineage>
</organism>
<evidence type="ECO:0000256" key="2">
    <source>
        <dbReference type="SAM" id="Phobius"/>
    </source>
</evidence>
<dbReference type="EMBL" id="QWGB01000011">
    <property type="protein sequence ID" value="RIJ20788.1"/>
    <property type="molecule type" value="Genomic_DNA"/>
</dbReference>
<keyword evidence="2" id="KW-0472">Membrane</keyword>
<proteinExistence type="predicted"/>
<accession>A0A399QPL3</accession>
<keyword evidence="2" id="KW-0812">Transmembrane</keyword>